<dbReference type="AlphaFoldDB" id="A0A6J7RB55"/>
<dbReference type="Gene3D" id="3.50.50.60">
    <property type="entry name" value="FAD/NAD(P)-binding domain"/>
    <property type="match status" value="2"/>
</dbReference>
<organism evidence="3">
    <name type="scientific">freshwater metagenome</name>
    <dbReference type="NCBI Taxonomy" id="449393"/>
    <lineage>
        <taxon>unclassified sequences</taxon>
        <taxon>metagenomes</taxon>
        <taxon>ecological metagenomes</taxon>
    </lineage>
</organism>
<dbReference type="SUPFAM" id="SSF51905">
    <property type="entry name" value="FAD/NAD(P)-binding domain"/>
    <property type="match status" value="1"/>
</dbReference>
<dbReference type="InterPro" id="IPR036188">
    <property type="entry name" value="FAD/NAD-bd_sf"/>
</dbReference>
<accession>A0A6J7RB55</accession>
<evidence type="ECO:0000313" key="3">
    <source>
        <dbReference type="EMBL" id="CAB5025995.1"/>
    </source>
</evidence>
<evidence type="ECO:0000256" key="1">
    <source>
        <dbReference type="ARBA" id="ARBA00023002"/>
    </source>
</evidence>
<name>A0A6J7RB55_9ZZZZ</name>
<reference evidence="3" key="1">
    <citation type="submission" date="2020-05" db="EMBL/GenBank/DDBJ databases">
        <authorList>
            <person name="Chiriac C."/>
            <person name="Salcher M."/>
            <person name="Ghai R."/>
            <person name="Kavagutti S V."/>
        </authorList>
    </citation>
    <scope>NUCLEOTIDE SEQUENCE</scope>
</reference>
<sequence length="415" mass="44011">MTPRETHADVVVVGGGPAGLTAARALCEAGVGSVVVLERESEAGGIPRHSHHTGYGLRDMRRVLQGPDYARRLTLAAVDAGADVRSGAMATGWADGLTLEVTSPLGRELVSARAVVLATGARERPRAARRIPGDRPAGVLTTGQLQSLVHLKGRRVGESAVIVGAELVSWSAALTLREVGCGTALMTTEHVRVDSYAAFAIPGRLALRVPLATRTRVLRVLGRERVTGVEVEALDTGARRIVNCDTVVFTGNWIPDNELARLRGVDIDPRHLGPLVDTALRTSADGVFAAGNLLHPVDTADVAALDGGHVAAQVSRFLAGNRRGASAVRLVAADPLLWVAPGLMRPGDPAPPRERLVAWASEYHRLPHVEARQDGQLLARRRLPWPLAPGRAFRIPWGLVSQARADDGDVTLSIA</sequence>
<gene>
    <name evidence="3" type="ORF">UFOPK3992_01995</name>
</gene>
<keyword evidence="1" id="KW-0560">Oxidoreductase</keyword>
<dbReference type="EMBL" id="CAFBOZ010000368">
    <property type="protein sequence ID" value="CAB5025995.1"/>
    <property type="molecule type" value="Genomic_DNA"/>
</dbReference>
<dbReference type="GO" id="GO:0016491">
    <property type="term" value="F:oxidoreductase activity"/>
    <property type="evidence" value="ECO:0007669"/>
    <property type="project" value="UniProtKB-KW"/>
</dbReference>
<evidence type="ECO:0000259" key="2">
    <source>
        <dbReference type="Pfam" id="PF07992"/>
    </source>
</evidence>
<dbReference type="Pfam" id="PF07992">
    <property type="entry name" value="Pyr_redox_2"/>
    <property type="match status" value="1"/>
</dbReference>
<dbReference type="PRINTS" id="PR00368">
    <property type="entry name" value="FADPNR"/>
</dbReference>
<protein>
    <submittedName>
        <fullName evidence="3">Unannotated protein</fullName>
    </submittedName>
</protein>
<dbReference type="PRINTS" id="PR00469">
    <property type="entry name" value="PNDRDTASEII"/>
</dbReference>
<dbReference type="InterPro" id="IPR023753">
    <property type="entry name" value="FAD/NAD-binding_dom"/>
</dbReference>
<dbReference type="InterPro" id="IPR051691">
    <property type="entry name" value="Metab_Enz_Cyan_OpOx_G3PDH"/>
</dbReference>
<feature type="domain" description="FAD/NAD(P)-binding" evidence="2">
    <location>
        <begin position="9"/>
        <end position="304"/>
    </location>
</feature>
<dbReference type="PANTHER" id="PTHR42949:SF3">
    <property type="entry name" value="ANAEROBIC GLYCEROL-3-PHOSPHATE DEHYDROGENASE SUBUNIT B"/>
    <property type="match status" value="1"/>
</dbReference>
<proteinExistence type="predicted"/>
<dbReference type="PANTHER" id="PTHR42949">
    <property type="entry name" value="ANAEROBIC GLYCEROL-3-PHOSPHATE DEHYDROGENASE SUBUNIT B"/>
    <property type="match status" value="1"/>
</dbReference>